<organism evidence="9 10">
    <name type="scientific">Hohenbuehelia grisea</name>
    <dbReference type="NCBI Taxonomy" id="104357"/>
    <lineage>
        <taxon>Eukaryota</taxon>
        <taxon>Fungi</taxon>
        <taxon>Dikarya</taxon>
        <taxon>Basidiomycota</taxon>
        <taxon>Agaricomycotina</taxon>
        <taxon>Agaricomycetes</taxon>
        <taxon>Agaricomycetidae</taxon>
        <taxon>Agaricales</taxon>
        <taxon>Pleurotineae</taxon>
        <taxon>Pleurotaceae</taxon>
        <taxon>Hohenbuehelia</taxon>
    </lineage>
</organism>
<dbReference type="PANTHER" id="PTHR12748:SF0">
    <property type="entry name" value="ORIGIN RECOGNITION COMPLEX SUBUNIT 3"/>
    <property type="match status" value="1"/>
</dbReference>
<keyword evidence="3" id="KW-0235">DNA replication</keyword>
<evidence type="ECO:0000256" key="5">
    <source>
        <dbReference type="ARBA" id="ARBA00023242"/>
    </source>
</evidence>
<evidence type="ECO:0000256" key="1">
    <source>
        <dbReference type="ARBA" id="ARBA00004123"/>
    </source>
</evidence>
<feature type="region of interest" description="Disordered" evidence="6">
    <location>
        <begin position="640"/>
        <end position="677"/>
    </location>
</feature>
<keyword evidence="4" id="KW-0238">DNA-binding</keyword>
<dbReference type="Pfam" id="PF07034">
    <property type="entry name" value="ORC3_N"/>
    <property type="match status" value="1"/>
</dbReference>
<dbReference type="Pfam" id="PF18137">
    <property type="entry name" value="WHD_ORC"/>
    <property type="match status" value="1"/>
</dbReference>
<evidence type="ECO:0000256" key="2">
    <source>
        <dbReference type="ARBA" id="ARBA00010977"/>
    </source>
</evidence>
<evidence type="ECO:0000313" key="10">
    <source>
        <dbReference type="Proteomes" id="UP001556367"/>
    </source>
</evidence>
<sequence length="720" mass="81347">MDKLEDINQKVICIPFSDLDTEDGNENVSQLYSLFEDRDLADGARLRLDAYRRAWSKSLQRIQDIMKALRTTLVSSVVERVANAYSETLPGLPYPEVPVLCVSDYASDGLTMTEIIEELKATPKPDDLFGDDPLPSNYITQLDATHCSNVMYSMRALVSGFVESWSGEEEVKRKPSSSLASYDMNTLHAWYEAMSKDRDKSPSLVVVFHNFEQFDPSVVQDIFHISSLHIPQLPLIFILSSSSPQSSRYLRQTYSRSTLSLLRITMFSAPHGDHALEQILTKTFFDLEFTPDIIVGPAILDYIVDHFNRQNSNLDAVLTDLQLAHMKHFEEPLTIFAQDSLLGTPRRKTACTLLRQPQSFTFLDSVFARLHSPSAEPSADHAEAWRIESVDKLLETIDVERKQFQERTLSMRIWFQAMCHVRSFLLRNGHKIADYANPKDIFRLMTAVLRGEPEKDIECIAKAISKLPKDQLRILLKELADFVADLPPLVAELAAPVSLNLASFMAGLPDDDDEGDLSGIGSQVADSLAQWLSIQWTKHLISPEESKLWDIWYTGLTPFPSELINPSTRASLLSGMLQPWCYVETQAGSDQAGMAMWQLPDTSILFRLYMEAGKLINVYDWFEAFVLVLEAQREQARRLQVGKEQAVSPKKGKGKGKGKQKQNSDAAASGEEAGDDDEKWKLQVQAQFMRALHELDYLGFIKHTGRKADHVLRTVFEVVD</sequence>
<comment type="similarity">
    <text evidence="2">Belongs to the ORC3 family.</text>
</comment>
<comment type="caution">
    <text evidence="9">The sequence shown here is derived from an EMBL/GenBank/DDBJ whole genome shotgun (WGS) entry which is preliminary data.</text>
</comment>
<evidence type="ECO:0000256" key="4">
    <source>
        <dbReference type="ARBA" id="ARBA00023125"/>
    </source>
</evidence>
<dbReference type="Proteomes" id="UP001556367">
    <property type="component" value="Unassembled WGS sequence"/>
</dbReference>
<reference evidence="10" key="1">
    <citation type="submission" date="2024-06" db="EMBL/GenBank/DDBJ databases">
        <title>Multi-omics analyses provide insights into the biosynthesis of the anticancer antibiotic pleurotin in Hohenbuehelia grisea.</title>
        <authorList>
            <person name="Weaver J.A."/>
            <person name="Alberti F."/>
        </authorList>
    </citation>
    <scope>NUCLEOTIDE SEQUENCE [LARGE SCALE GENOMIC DNA]</scope>
    <source>
        <strain evidence="10">T-177</strain>
    </source>
</reference>
<dbReference type="CDD" id="cd20704">
    <property type="entry name" value="Orc3"/>
    <property type="match status" value="1"/>
</dbReference>
<dbReference type="InterPro" id="IPR040855">
    <property type="entry name" value="ORC_WH_C"/>
</dbReference>
<name>A0ABR3ISI9_9AGAR</name>
<evidence type="ECO:0000256" key="3">
    <source>
        <dbReference type="ARBA" id="ARBA00022705"/>
    </source>
</evidence>
<evidence type="ECO:0000259" key="7">
    <source>
        <dbReference type="Pfam" id="PF07034"/>
    </source>
</evidence>
<dbReference type="InterPro" id="IPR045667">
    <property type="entry name" value="ORC3_N"/>
</dbReference>
<evidence type="ECO:0000259" key="8">
    <source>
        <dbReference type="Pfam" id="PF18137"/>
    </source>
</evidence>
<feature type="domain" description="Origin recognition complex subunit 3 N-terminal" evidence="7">
    <location>
        <begin position="33"/>
        <end position="336"/>
    </location>
</feature>
<keyword evidence="10" id="KW-1185">Reference proteome</keyword>
<evidence type="ECO:0000313" key="9">
    <source>
        <dbReference type="EMBL" id="KAL0946224.1"/>
    </source>
</evidence>
<comment type="subcellular location">
    <subcellularLocation>
        <location evidence="1">Nucleus</location>
    </subcellularLocation>
</comment>
<proteinExistence type="inferred from homology"/>
<dbReference type="EMBL" id="JASNQZ010000015">
    <property type="protein sequence ID" value="KAL0946224.1"/>
    <property type="molecule type" value="Genomic_DNA"/>
</dbReference>
<keyword evidence="5" id="KW-0539">Nucleus</keyword>
<dbReference type="InterPro" id="IPR020795">
    <property type="entry name" value="ORC3"/>
</dbReference>
<feature type="compositionally biased region" description="Basic residues" evidence="6">
    <location>
        <begin position="650"/>
        <end position="660"/>
    </location>
</feature>
<evidence type="ECO:0008006" key="11">
    <source>
        <dbReference type="Google" id="ProtNLM"/>
    </source>
</evidence>
<feature type="domain" description="Origin recognition complex subunit 3 winged helix C-terminal" evidence="8">
    <location>
        <begin position="569"/>
        <end position="716"/>
    </location>
</feature>
<protein>
    <recommendedName>
        <fullName evidence="11">Origin recognition complex subunit 3</fullName>
    </recommendedName>
</protein>
<gene>
    <name evidence="9" type="ORF">HGRIS_012483</name>
</gene>
<dbReference type="PANTHER" id="PTHR12748">
    <property type="entry name" value="ORIGIN RECOGNITION COMPLEX SUBUNIT 3"/>
    <property type="match status" value="1"/>
</dbReference>
<evidence type="ECO:0000256" key="6">
    <source>
        <dbReference type="SAM" id="MobiDB-lite"/>
    </source>
</evidence>
<accession>A0ABR3ISI9</accession>